<evidence type="ECO:0000313" key="2">
    <source>
        <dbReference type="EMBL" id="CDH49331.1"/>
    </source>
</evidence>
<evidence type="ECO:0000256" key="1">
    <source>
        <dbReference type="SAM" id="MobiDB-lite"/>
    </source>
</evidence>
<keyword evidence="3" id="KW-1185">Reference proteome</keyword>
<accession>A0A068RK19</accession>
<dbReference type="EMBL" id="CBTN010000003">
    <property type="protein sequence ID" value="CDH49331.1"/>
    <property type="molecule type" value="Genomic_DNA"/>
</dbReference>
<dbReference type="VEuPathDB" id="FungiDB:LCOR_01078.1"/>
<comment type="caution">
    <text evidence="2">The sequence shown here is derived from an EMBL/GenBank/DDBJ whole genome shotgun (WGS) entry which is preliminary data.</text>
</comment>
<feature type="compositionally biased region" description="Polar residues" evidence="1">
    <location>
        <begin position="32"/>
        <end position="57"/>
    </location>
</feature>
<gene>
    <name evidence="2" type="ORF">LCOR_01078.1</name>
</gene>
<reference evidence="2" key="1">
    <citation type="submission" date="2013-08" db="EMBL/GenBank/DDBJ databases">
        <title>Gene expansion shapes genome architecture in the human pathogen Lichtheimia corymbifera: an evolutionary genomics analysis in the ancient terrestrial Mucorales (Mucoromycotina).</title>
        <authorList>
            <person name="Schwartze V.U."/>
            <person name="Winter S."/>
            <person name="Shelest E."/>
            <person name="Marcet-Houben M."/>
            <person name="Horn F."/>
            <person name="Wehner S."/>
            <person name="Hoffmann K."/>
            <person name="Riege K."/>
            <person name="Sammeth M."/>
            <person name="Nowrousian M."/>
            <person name="Valiante V."/>
            <person name="Linde J."/>
            <person name="Jacobsen I.D."/>
            <person name="Marz M."/>
            <person name="Brakhage A.A."/>
            <person name="Gabaldon T."/>
            <person name="Bocker S."/>
            <person name="Voigt K."/>
        </authorList>
    </citation>
    <scope>NUCLEOTIDE SEQUENCE [LARGE SCALE GENOMIC DNA]</scope>
    <source>
        <strain evidence="2">FSU 9682</strain>
    </source>
</reference>
<sequence length="151" mass="16621">MRRPTLRLNCLSRLFKKLQRHRTIASFKKPTAPSSSLSPNAQCMTTTAAPASQQQHLKTTAVPVVSIKYDDVNDGYDAYQQYDQDDASSVSDYGDDDEDGAAVCGCGRPLDRGWHCPNCRHTCTQCGRSLIIGETCDRCARVQLPATTAIH</sequence>
<feature type="region of interest" description="Disordered" evidence="1">
    <location>
        <begin position="27"/>
        <end position="57"/>
    </location>
</feature>
<dbReference type="OrthoDB" id="10343254at2759"/>
<dbReference type="Proteomes" id="UP000027586">
    <property type="component" value="Unassembled WGS sequence"/>
</dbReference>
<protein>
    <submittedName>
        <fullName evidence="2">Uncharacterized protein</fullName>
    </submittedName>
</protein>
<name>A0A068RK19_9FUNG</name>
<organism evidence="2 3">
    <name type="scientific">Lichtheimia corymbifera JMRC:FSU:9682</name>
    <dbReference type="NCBI Taxonomy" id="1263082"/>
    <lineage>
        <taxon>Eukaryota</taxon>
        <taxon>Fungi</taxon>
        <taxon>Fungi incertae sedis</taxon>
        <taxon>Mucoromycota</taxon>
        <taxon>Mucoromycotina</taxon>
        <taxon>Mucoromycetes</taxon>
        <taxon>Mucorales</taxon>
        <taxon>Lichtheimiaceae</taxon>
        <taxon>Lichtheimia</taxon>
    </lineage>
</organism>
<proteinExistence type="predicted"/>
<dbReference type="AlphaFoldDB" id="A0A068RK19"/>
<evidence type="ECO:0000313" key="3">
    <source>
        <dbReference type="Proteomes" id="UP000027586"/>
    </source>
</evidence>